<dbReference type="Gene3D" id="3.20.20.80">
    <property type="entry name" value="Glycosidases"/>
    <property type="match status" value="1"/>
</dbReference>
<feature type="signal peptide" evidence="4">
    <location>
        <begin position="1"/>
        <end position="22"/>
    </location>
</feature>
<evidence type="ECO:0000259" key="5">
    <source>
        <dbReference type="Pfam" id="PF00728"/>
    </source>
</evidence>
<dbReference type="Gene3D" id="2.60.120.200">
    <property type="match status" value="1"/>
</dbReference>
<dbReference type="EMBL" id="WNXC01000001">
    <property type="protein sequence ID" value="MBB2147987.1"/>
    <property type="molecule type" value="Genomic_DNA"/>
</dbReference>
<dbReference type="SUPFAM" id="SSF55545">
    <property type="entry name" value="beta-N-acetylhexosaminidase-like domain"/>
    <property type="match status" value="1"/>
</dbReference>
<dbReference type="Pfam" id="PF02838">
    <property type="entry name" value="Glyco_hydro_20b"/>
    <property type="match status" value="1"/>
</dbReference>
<evidence type="ECO:0000313" key="8">
    <source>
        <dbReference type="Proteomes" id="UP000636110"/>
    </source>
</evidence>
<dbReference type="InterPro" id="IPR013320">
    <property type="entry name" value="ConA-like_dom_sf"/>
</dbReference>
<evidence type="ECO:0000259" key="6">
    <source>
        <dbReference type="Pfam" id="PF02838"/>
    </source>
</evidence>
<sequence length="808" mass="90500">MKMKKLYAMVSCALLCGGQGFAQQPDSVLFGEIGKQVAFSGTLKPGDLSIPNLKVPKGFRALLKGTDRLTVINADGKVFSPLENVDVSLFYQLQRESDQVTMDMQTLKLKVPGQFNDQDKAINPKPFVIPALREWHGATGTFQLKKKSKLVLAEKSPVLQEIANLLQKDLKAMNLSLEISSGKPAAGDILLSLNSSDKGLAEEGYELIIGDYLQIKALHKKGAIWGTRTLLQLLEQDPLNHRIVKGESRDYPKYAVRGLVLDVARKFFTIDFLRDYVKMMSYYKMSEFHIHLNDNGFPIYFKNNWDDVPAAFRLENTTYPTLTAKDGHYTKKEFIALQEMASSYGVDIIPEIDVPAHSLSITRILPEIGSKKYGPDHLDLYNPKTYEIVSNIFKEYLEGPNPVFQGKVVHIGTDEYAKAEAEKFRYFTDYFIKYVQGFGKEARVWGALTHAKGTTPVVSKGVTMNAWYNGYGEPREMKKLGYNQISTPDGWLYIVPAAGYYYDYLNLKNLYRKWEPINIGNVTFQAGDPSIIGGMFAVWNDKSPAKNGITEKDVHDRVFPALQVLSQKMWAGTDSIPFKDFLVKGKGVKEGPGVNVAGYVLGKDSLVLNYTFDQSSLKDQSSYQRAAAVKHNVRFDKGKTGNALVLSAENSLLELPLKEIGYGYTVSFWLKPDPKSVGERILFSSENGVFKSSTKSQKIGFSREGIDYEFNYQLPLNDWTQVVITGNHKGTSLYINGKLQEKMMGKEILYPDTKANMFKVETLVFPLKTLGSKTNGYCGAVDDLKVFNKILSDEEINKGFVNKGAVSK</sequence>
<feature type="chain" id="PRO_5045675120" evidence="4">
    <location>
        <begin position="23"/>
        <end position="808"/>
    </location>
</feature>
<evidence type="ECO:0000256" key="3">
    <source>
        <dbReference type="ARBA" id="ARBA00023295"/>
    </source>
</evidence>
<dbReference type="CDD" id="cd06564">
    <property type="entry name" value="GH20_DspB_LnbB-like"/>
    <property type="match status" value="1"/>
</dbReference>
<name>A0ABR6ESF8_9SPHI</name>
<dbReference type="InterPro" id="IPR029018">
    <property type="entry name" value="Hex-like_dom2"/>
</dbReference>
<dbReference type="InterPro" id="IPR017853">
    <property type="entry name" value="GH"/>
</dbReference>
<dbReference type="PANTHER" id="PTHR43678">
    <property type="entry name" value="PUTATIVE (AFU_ORTHOLOGUE AFUA_2G00640)-RELATED"/>
    <property type="match status" value="1"/>
</dbReference>
<feature type="domain" description="Glycoside hydrolase family 20 catalytic" evidence="5">
    <location>
        <begin position="254"/>
        <end position="572"/>
    </location>
</feature>
<evidence type="ECO:0000256" key="1">
    <source>
        <dbReference type="ARBA" id="ARBA00006285"/>
    </source>
</evidence>
<comment type="caution">
    <text evidence="7">The sequence shown here is derived from an EMBL/GenBank/DDBJ whole genome shotgun (WGS) entry which is preliminary data.</text>
</comment>
<dbReference type="Gene3D" id="3.30.379.10">
    <property type="entry name" value="Chitobiase/beta-hexosaminidase domain 2-like"/>
    <property type="match status" value="1"/>
</dbReference>
<comment type="similarity">
    <text evidence="1">Belongs to the glycosyl hydrolase 20 family.</text>
</comment>
<dbReference type="InterPro" id="IPR025705">
    <property type="entry name" value="Beta_hexosaminidase_sua/sub"/>
</dbReference>
<dbReference type="PANTHER" id="PTHR43678:SF1">
    <property type="entry name" value="BETA-N-ACETYLHEXOSAMINIDASE"/>
    <property type="match status" value="1"/>
</dbReference>
<organism evidence="7 8">
    <name type="scientific">Pedobacter gandavensis</name>
    <dbReference type="NCBI Taxonomy" id="2679963"/>
    <lineage>
        <taxon>Bacteria</taxon>
        <taxon>Pseudomonadati</taxon>
        <taxon>Bacteroidota</taxon>
        <taxon>Sphingobacteriia</taxon>
        <taxon>Sphingobacteriales</taxon>
        <taxon>Sphingobacteriaceae</taxon>
        <taxon>Pedobacter</taxon>
    </lineage>
</organism>
<dbReference type="InterPro" id="IPR015883">
    <property type="entry name" value="Glyco_hydro_20_cat"/>
</dbReference>
<evidence type="ECO:0000256" key="4">
    <source>
        <dbReference type="SAM" id="SignalP"/>
    </source>
</evidence>
<dbReference type="PRINTS" id="PR00738">
    <property type="entry name" value="GLHYDRLASE20"/>
</dbReference>
<keyword evidence="3" id="KW-0326">Glycosidase</keyword>
<keyword evidence="8" id="KW-1185">Reference proteome</keyword>
<gene>
    <name evidence="7" type="ORF">GM920_03580</name>
</gene>
<reference evidence="7 8" key="1">
    <citation type="submission" date="2019-11" db="EMBL/GenBank/DDBJ databases">
        <title>Description of Pedobacter sp. LMG 31462T.</title>
        <authorList>
            <person name="Carlier A."/>
            <person name="Qi S."/>
            <person name="Vandamme P."/>
        </authorList>
    </citation>
    <scope>NUCLEOTIDE SEQUENCE [LARGE SCALE GENOMIC DNA]</scope>
    <source>
        <strain evidence="7 8">LMG 31462</strain>
    </source>
</reference>
<accession>A0ABR6ESF8</accession>
<dbReference type="SUPFAM" id="SSF51445">
    <property type="entry name" value="(Trans)glycosidases"/>
    <property type="match status" value="1"/>
</dbReference>
<keyword evidence="2" id="KW-0378">Hydrolase</keyword>
<feature type="domain" description="Beta-hexosaminidase bacterial type N-terminal" evidence="6">
    <location>
        <begin position="126"/>
        <end position="250"/>
    </location>
</feature>
<protein>
    <submittedName>
        <fullName evidence="7">Family 20 glycosylhydrolase</fullName>
    </submittedName>
</protein>
<dbReference type="SUPFAM" id="SSF49899">
    <property type="entry name" value="Concanavalin A-like lectins/glucanases"/>
    <property type="match status" value="1"/>
</dbReference>
<dbReference type="Proteomes" id="UP000636110">
    <property type="component" value="Unassembled WGS sequence"/>
</dbReference>
<dbReference type="InterPro" id="IPR015882">
    <property type="entry name" value="HEX_bac_N"/>
</dbReference>
<evidence type="ECO:0000256" key="2">
    <source>
        <dbReference type="ARBA" id="ARBA00022801"/>
    </source>
</evidence>
<evidence type="ECO:0000313" key="7">
    <source>
        <dbReference type="EMBL" id="MBB2147987.1"/>
    </source>
</evidence>
<proteinExistence type="inferred from homology"/>
<keyword evidence="4" id="KW-0732">Signal</keyword>
<dbReference type="InterPro" id="IPR052764">
    <property type="entry name" value="GH20_Enzymes"/>
</dbReference>
<dbReference type="Pfam" id="PF00728">
    <property type="entry name" value="Glyco_hydro_20"/>
    <property type="match status" value="1"/>
</dbReference>
<dbReference type="Pfam" id="PF13385">
    <property type="entry name" value="Laminin_G_3"/>
    <property type="match status" value="1"/>
</dbReference>